<dbReference type="EMBL" id="CM023473">
    <property type="protein sequence ID" value="KAH7954122.1"/>
    <property type="molecule type" value="Genomic_DNA"/>
</dbReference>
<evidence type="ECO:0000313" key="2">
    <source>
        <dbReference type="Proteomes" id="UP000821865"/>
    </source>
</evidence>
<keyword evidence="2" id="KW-1185">Reference proteome</keyword>
<protein>
    <submittedName>
        <fullName evidence="1">Uncharacterized protein</fullName>
    </submittedName>
</protein>
<evidence type="ECO:0000313" key="1">
    <source>
        <dbReference type="EMBL" id="KAH7954122.1"/>
    </source>
</evidence>
<gene>
    <name evidence="1" type="ORF">HPB49_015699</name>
</gene>
<accession>A0ACB8CYA6</accession>
<name>A0ACB8CYA6_DERSI</name>
<proteinExistence type="predicted"/>
<organism evidence="1 2">
    <name type="scientific">Dermacentor silvarum</name>
    <name type="common">Tick</name>
    <dbReference type="NCBI Taxonomy" id="543639"/>
    <lineage>
        <taxon>Eukaryota</taxon>
        <taxon>Metazoa</taxon>
        <taxon>Ecdysozoa</taxon>
        <taxon>Arthropoda</taxon>
        <taxon>Chelicerata</taxon>
        <taxon>Arachnida</taxon>
        <taxon>Acari</taxon>
        <taxon>Parasitiformes</taxon>
        <taxon>Ixodida</taxon>
        <taxon>Ixodoidea</taxon>
        <taxon>Ixodidae</taxon>
        <taxon>Rhipicephalinae</taxon>
        <taxon>Dermacentor</taxon>
    </lineage>
</organism>
<sequence length="128" mass="14740">MQANVAKGQKKQPVFLTIIAAEAYEVLKKFVVPASLSEEIHDEAKRFTTEHYSPRGSVIAKRCRYNRRMLREGESVANFIVELKHLAKKSDYGDFLQHALRSRLLKGVRMEETQPNLFVEEKLTFESA</sequence>
<reference evidence="1" key="1">
    <citation type="submission" date="2020-05" db="EMBL/GenBank/DDBJ databases">
        <title>Large-scale comparative analyses of tick genomes elucidate their genetic diversity and vector capacities.</title>
        <authorList>
            <person name="Jia N."/>
            <person name="Wang J."/>
            <person name="Shi W."/>
            <person name="Du L."/>
            <person name="Sun Y."/>
            <person name="Zhan W."/>
            <person name="Jiang J."/>
            <person name="Wang Q."/>
            <person name="Zhang B."/>
            <person name="Ji P."/>
            <person name="Sakyi L.B."/>
            <person name="Cui X."/>
            <person name="Yuan T."/>
            <person name="Jiang B."/>
            <person name="Yang W."/>
            <person name="Lam T.T.-Y."/>
            <person name="Chang Q."/>
            <person name="Ding S."/>
            <person name="Wang X."/>
            <person name="Zhu J."/>
            <person name="Ruan X."/>
            <person name="Zhao L."/>
            <person name="Wei J."/>
            <person name="Que T."/>
            <person name="Du C."/>
            <person name="Cheng J."/>
            <person name="Dai P."/>
            <person name="Han X."/>
            <person name="Huang E."/>
            <person name="Gao Y."/>
            <person name="Liu J."/>
            <person name="Shao H."/>
            <person name="Ye R."/>
            <person name="Li L."/>
            <person name="Wei W."/>
            <person name="Wang X."/>
            <person name="Wang C."/>
            <person name="Yang T."/>
            <person name="Huo Q."/>
            <person name="Li W."/>
            <person name="Guo W."/>
            <person name="Chen H."/>
            <person name="Zhou L."/>
            <person name="Ni X."/>
            <person name="Tian J."/>
            <person name="Zhou Y."/>
            <person name="Sheng Y."/>
            <person name="Liu T."/>
            <person name="Pan Y."/>
            <person name="Xia L."/>
            <person name="Li J."/>
            <person name="Zhao F."/>
            <person name="Cao W."/>
        </authorList>
    </citation>
    <scope>NUCLEOTIDE SEQUENCE</scope>
    <source>
        <strain evidence="1">Dsil-2018</strain>
    </source>
</reference>
<comment type="caution">
    <text evidence="1">The sequence shown here is derived from an EMBL/GenBank/DDBJ whole genome shotgun (WGS) entry which is preliminary data.</text>
</comment>
<dbReference type="Proteomes" id="UP000821865">
    <property type="component" value="Chromosome 4"/>
</dbReference>